<reference evidence="1" key="1">
    <citation type="submission" date="2022-06" db="EMBL/GenBank/DDBJ databases">
        <title>Sphingomonas sp. nov. isolated from rhizosphere soil of tomato.</title>
        <authorList>
            <person name="Dong H."/>
            <person name="Gao R."/>
        </authorList>
    </citation>
    <scope>NUCLEOTIDE SEQUENCE</scope>
    <source>
        <strain evidence="1">MMSM24</strain>
    </source>
</reference>
<organism evidence="1 2">
    <name type="scientific">Sphingomonas lycopersici</name>
    <dbReference type="NCBI Taxonomy" id="2951807"/>
    <lineage>
        <taxon>Bacteria</taxon>
        <taxon>Pseudomonadati</taxon>
        <taxon>Pseudomonadota</taxon>
        <taxon>Alphaproteobacteria</taxon>
        <taxon>Sphingomonadales</taxon>
        <taxon>Sphingomonadaceae</taxon>
        <taxon>Sphingomonas</taxon>
    </lineage>
</organism>
<gene>
    <name evidence="1" type="ORF">NEE01_03090</name>
</gene>
<dbReference type="Proteomes" id="UP001165565">
    <property type="component" value="Unassembled WGS sequence"/>
</dbReference>
<keyword evidence="2" id="KW-1185">Reference proteome</keyword>
<evidence type="ECO:0000313" key="1">
    <source>
        <dbReference type="EMBL" id="MCW6533765.1"/>
    </source>
</evidence>
<name>A0AA42CNN3_9SPHN</name>
<dbReference type="EMBL" id="JANFAV010000001">
    <property type="protein sequence ID" value="MCW6533765.1"/>
    <property type="molecule type" value="Genomic_DNA"/>
</dbReference>
<sequence length="119" mass="13171">MTSDGDVRTFDMYMNPTEDVTRLNGRAHARINCHDRTESIESVARQRGDEMNFDSPKMLNQPWAKADEDETGALIVNLVCAPATERDRYLPRLSASNWSTAMIAAAGQAASTDKKPAKP</sequence>
<accession>A0AA42CNN3</accession>
<comment type="caution">
    <text evidence="1">The sequence shown here is derived from an EMBL/GenBank/DDBJ whole genome shotgun (WGS) entry which is preliminary data.</text>
</comment>
<dbReference type="RefSeq" id="WP_265267799.1">
    <property type="nucleotide sequence ID" value="NZ_JANFAV010000001.1"/>
</dbReference>
<proteinExistence type="predicted"/>
<evidence type="ECO:0000313" key="2">
    <source>
        <dbReference type="Proteomes" id="UP001165565"/>
    </source>
</evidence>
<protein>
    <submittedName>
        <fullName evidence="1">Uncharacterized protein</fullName>
    </submittedName>
</protein>
<dbReference type="AlphaFoldDB" id="A0AA42CNN3"/>